<gene>
    <name evidence="1" type="ORF">YM304_00430</name>
</gene>
<evidence type="ECO:0008006" key="3">
    <source>
        <dbReference type="Google" id="ProtNLM"/>
    </source>
</evidence>
<dbReference type="EMBL" id="AP012057">
    <property type="protein sequence ID" value="BAN00357.1"/>
    <property type="molecule type" value="Genomic_DNA"/>
</dbReference>
<evidence type="ECO:0000313" key="2">
    <source>
        <dbReference type="Proteomes" id="UP000011863"/>
    </source>
</evidence>
<evidence type="ECO:0000313" key="1">
    <source>
        <dbReference type="EMBL" id="BAN00357.1"/>
    </source>
</evidence>
<dbReference type="AlphaFoldDB" id="A0A6C7DYF8"/>
<dbReference type="OrthoDB" id="5179393at2"/>
<proteinExistence type="predicted"/>
<dbReference type="InterPro" id="IPR042226">
    <property type="entry name" value="eFR1_2_sf"/>
</dbReference>
<dbReference type="SUPFAM" id="SSF53137">
    <property type="entry name" value="Translational machinery components"/>
    <property type="match status" value="1"/>
</dbReference>
<dbReference type="Gene3D" id="3.30.420.60">
    <property type="entry name" value="eRF1 domain 2"/>
    <property type="match status" value="1"/>
</dbReference>
<reference evidence="1 2" key="1">
    <citation type="journal article" date="2013" name="Int. J. Syst. Evol. Microbiol.">
        <title>Ilumatobacter nonamiense sp. nov. and Ilumatobacter coccineum sp. nov., isolated from seashore sand.</title>
        <authorList>
            <person name="Matsumoto A."/>
            <person name="Kasai H."/>
            <person name="Matsuo Y."/>
            <person name="Shizuri Y."/>
            <person name="Ichikawa N."/>
            <person name="Fujita N."/>
            <person name="Omura S."/>
            <person name="Takahashi Y."/>
        </authorList>
    </citation>
    <scope>NUCLEOTIDE SEQUENCE [LARGE SCALE GENOMIC DNA]</scope>
    <source>
        <strain evidence="2">NBRC 103263 / KCTC 29153 / YM16-304</strain>
    </source>
</reference>
<name>A0A6C7DYF8_ILUCY</name>
<accession>A0A6C7DYF8</accession>
<organism evidence="1 2">
    <name type="scientific">Ilumatobacter coccineus (strain NBRC 103263 / KCTC 29153 / YM16-304)</name>
    <dbReference type="NCBI Taxonomy" id="1313172"/>
    <lineage>
        <taxon>Bacteria</taxon>
        <taxon>Bacillati</taxon>
        <taxon>Actinomycetota</taxon>
        <taxon>Acidimicrobiia</taxon>
        <taxon>Acidimicrobiales</taxon>
        <taxon>Ilumatobacteraceae</taxon>
        <taxon>Ilumatobacter</taxon>
    </lineage>
</organism>
<protein>
    <recommendedName>
        <fullName evidence="3">eRF1 domain-containing protein</fullName>
    </recommendedName>
</protein>
<sequence>METINFDSTTLLDLKDFVDGTTGPYLSIILPARSDVTHPSSDLADAWERVRSDHADRWPASALEQVDRMLGEAGHAGGESIALIVPTEGKPHVEHLAGGPDEPRVLEGPLPALAPIIEHRQRTIAHIVVECDKAGADITGFDGGATIATESVDGDEEHIHRGHPGGWSQRRFQQRAENTWESNISDVADATERVAEQIDAKLIAVAGPTRAQSMLVTELGKRSRGDITVGLEAGNTDGIADEVVTLTDDVHARSITQISGEFRERSARDAATTGTHNVMEALAAGRVETLLVTDDWSDDSTLRHEIDGLPESPRALDAAIVATLDSGGAVVVVPHLASLDDSLGALLRW</sequence>
<keyword evidence="2" id="KW-1185">Reference proteome</keyword>
<dbReference type="Proteomes" id="UP000011863">
    <property type="component" value="Chromosome"/>
</dbReference>
<dbReference type="Pfam" id="PF18844">
    <property type="entry name" value="baeRF_family2"/>
    <property type="match status" value="1"/>
</dbReference>
<dbReference type="RefSeq" id="WP_015439605.1">
    <property type="nucleotide sequence ID" value="NC_020520.1"/>
</dbReference>
<dbReference type="InterPro" id="IPR040701">
    <property type="entry name" value="Bact_RF_family2"/>
</dbReference>
<dbReference type="KEGG" id="aym:YM304_00430"/>